<reference evidence="1" key="1">
    <citation type="submission" date="2021-02" db="EMBL/GenBank/DDBJ databases">
        <title>Genome-Resolved Metagenomics of a Microbial Community Performing Photosynthetic Biological Nutrient Removal.</title>
        <authorList>
            <person name="Mcdaniel E.A."/>
        </authorList>
    </citation>
    <scope>NUCLEOTIDE SEQUENCE</scope>
    <source>
        <strain evidence="1">UWPOB_OBS1</strain>
    </source>
</reference>
<accession>A0A8J7P8T9</accession>
<evidence type="ECO:0000313" key="2">
    <source>
        <dbReference type="Proteomes" id="UP000664277"/>
    </source>
</evidence>
<proteinExistence type="predicted"/>
<dbReference type="PANTHER" id="PTHR33221:SF13">
    <property type="entry name" value="TRANSCRIPTIONAL REGULATOR-RELATED"/>
    <property type="match status" value="1"/>
</dbReference>
<organism evidence="1 2">
    <name type="scientific">Candidatus Obscuribacter phosphatis</name>
    <dbReference type="NCBI Taxonomy" id="1906157"/>
    <lineage>
        <taxon>Bacteria</taxon>
        <taxon>Bacillati</taxon>
        <taxon>Candidatus Melainabacteria</taxon>
        <taxon>Candidatus Obscuribacterales</taxon>
        <taxon>Candidatus Obscuribacteraceae</taxon>
        <taxon>Candidatus Obscuribacter</taxon>
    </lineage>
</organism>
<dbReference type="PANTHER" id="PTHR33221">
    <property type="entry name" value="WINGED HELIX-TURN-HELIX TRANSCRIPTIONAL REGULATOR, RRF2 FAMILY"/>
    <property type="match status" value="1"/>
</dbReference>
<protein>
    <submittedName>
        <fullName evidence="1">Rrf2 family transcriptional regulator</fullName>
    </submittedName>
</protein>
<dbReference type="Gene3D" id="1.10.10.10">
    <property type="entry name" value="Winged helix-like DNA-binding domain superfamily/Winged helix DNA-binding domain"/>
    <property type="match status" value="1"/>
</dbReference>
<dbReference type="EMBL" id="JAFLCK010000034">
    <property type="protein sequence ID" value="MBN8662249.1"/>
    <property type="molecule type" value="Genomic_DNA"/>
</dbReference>
<dbReference type="Proteomes" id="UP000664277">
    <property type="component" value="Unassembled WGS sequence"/>
</dbReference>
<dbReference type="NCBIfam" id="TIGR00738">
    <property type="entry name" value="rrf2_super"/>
    <property type="match status" value="1"/>
</dbReference>
<dbReference type="GO" id="GO:0003700">
    <property type="term" value="F:DNA-binding transcription factor activity"/>
    <property type="evidence" value="ECO:0007669"/>
    <property type="project" value="TreeGrafter"/>
</dbReference>
<evidence type="ECO:0000313" key="1">
    <source>
        <dbReference type="EMBL" id="MBN8662249.1"/>
    </source>
</evidence>
<dbReference type="InterPro" id="IPR030489">
    <property type="entry name" value="TR_Rrf2-type_CS"/>
</dbReference>
<dbReference type="PROSITE" id="PS01332">
    <property type="entry name" value="HTH_RRF2_1"/>
    <property type="match status" value="1"/>
</dbReference>
<dbReference type="InterPro" id="IPR036388">
    <property type="entry name" value="WH-like_DNA-bd_sf"/>
</dbReference>
<sequence>MFFSVTTEYALRAVVFLAINKAEGTAYTSQDISETTKVPGAYLAKVLQALSRAGIVTSQRGLGGGFALAIDPNELNILQVINAVDPIKRIKTCPLKLDTHGVNLCPLHKELDMVMENAEAVLAKATLASLIETPSTSVPLCNELRETCAKRC</sequence>
<dbReference type="PROSITE" id="PS51197">
    <property type="entry name" value="HTH_RRF2_2"/>
    <property type="match status" value="1"/>
</dbReference>
<comment type="caution">
    <text evidence="1">The sequence shown here is derived from an EMBL/GenBank/DDBJ whole genome shotgun (WGS) entry which is preliminary data.</text>
</comment>
<gene>
    <name evidence="1" type="ORF">J0M35_17905</name>
</gene>
<dbReference type="GO" id="GO:0005829">
    <property type="term" value="C:cytosol"/>
    <property type="evidence" value="ECO:0007669"/>
    <property type="project" value="TreeGrafter"/>
</dbReference>
<dbReference type="InterPro" id="IPR000944">
    <property type="entry name" value="Tscrpt_reg_Rrf2"/>
</dbReference>
<dbReference type="AlphaFoldDB" id="A0A8J7P8T9"/>
<dbReference type="InterPro" id="IPR036390">
    <property type="entry name" value="WH_DNA-bd_sf"/>
</dbReference>
<dbReference type="Pfam" id="PF02082">
    <property type="entry name" value="Rrf2"/>
    <property type="match status" value="1"/>
</dbReference>
<name>A0A8J7P8T9_9BACT</name>
<dbReference type="SUPFAM" id="SSF46785">
    <property type="entry name" value="Winged helix' DNA-binding domain"/>
    <property type="match status" value="1"/>
</dbReference>